<protein>
    <submittedName>
        <fullName evidence="1">Uncharacterized protein</fullName>
    </submittedName>
</protein>
<dbReference type="RefSeq" id="WP_159432091.1">
    <property type="nucleotide sequence ID" value="NZ_DAONLC010000048.1"/>
</dbReference>
<dbReference type="EMBL" id="FSQZ01000001">
    <property type="protein sequence ID" value="SIN69189.1"/>
    <property type="molecule type" value="Genomic_DNA"/>
</dbReference>
<comment type="caution">
    <text evidence="1">The sequence shown here is derived from an EMBL/GenBank/DDBJ whole genome shotgun (WGS) entry which is preliminary data.</text>
</comment>
<evidence type="ECO:0000313" key="1">
    <source>
        <dbReference type="EMBL" id="SIN69189.1"/>
    </source>
</evidence>
<reference evidence="1 2" key="1">
    <citation type="submission" date="2016-11" db="EMBL/GenBank/DDBJ databases">
        <authorList>
            <person name="Varghese N."/>
            <person name="Submissions S."/>
        </authorList>
    </citation>
    <scope>NUCLEOTIDE SEQUENCE [LARGE SCALE GENOMIC DNA]</scope>
    <source>
        <strain evidence="1 2">DSM 20664</strain>
    </source>
</reference>
<organism evidence="1 2">
    <name type="scientific">Acetomicrobium flavidum</name>
    <dbReference type="NCBI Taxonomy" id="49896"/>
    <lineage>
        <taxon>Bacteria</taxon>
        <taxon>Thermotogati</taxon>
        <taxon>Synergistota</taxon>
        <taxon>Synergistia</taxon>
        <taxon>Synergistales</taxon>
        <taxon>Acetomicrobiaceae</taxon>
        <taxon>Acetomicrobium</taxon>
    </lineage>
</organism>
<evidence type="ECO:0000313" key="2">
    <source>
        <dbReference type="Proteomes" id="UP000185093"/>
    </source>
</evidence>
<keyword evidence="2" id="KW-1185">Reference proteome</keyword>
<accession>A0ABY1JDJ2</accession>
<gene>
    <name evidence="1" type="ORF">SAMN05444368_1228</name>
</gene>
<proteinExistence type="predicted"/>
<name>A0ABY1JDJ2_9BACT</name>
<sequence length="61" mass="6738">MMIGERFLAASGQCVSAISSMCASISGGYYFSDGQWRYYYASGQFSYGDRPPGGKQYRNIV</sequence>
<dbReference type="Proteomes" id="UP000185093">
    <property type="component" value="Unassembled WGS sequence"/>
</dbReference>